<sequence length="92" mass="9402">MTPLDITGRVLAVLAALALLTAAAVAVLLWRAVLPVILIAALAVTLGMVRTLALGGFAALAALRGLMLALDRAGTAVPTPRLRTARPSAHTR</sequence>
<organism evidence="2">
    <name type="scientific">Saccharopolyspora erythraea</name>
    <name type="common">Streptomyces erythraeus</name>
    <dbReference type="NCBI Taxonomy" id="1836"/>
    <lineage>
        <taxon>Bacteria</taxon>
        <taxon>Bacillati</taxon>
        <taxon>Actinomycetota</taxon>
        <taxon>Actinomycetes</taxon>
        <taxon>Pseudonocardiales</taxon>
        <taxon>Pseudonocardiaceae</taxon>
        <taxon>Saccharopolyspora</taxon>
    </lineage>
</organism>
<dbReference type="EMBL" id="L11597">
    <property type="protein sequence ID" value="AAA26479.1"/>
    <property type="molecule type" value="Genomic_DNA"/>
</dbReference>
<dbReference type="EMBL" id="BAAAGS010000038">
    <property type="protein sequence ID" value="GAA0544765.1"/>
    <property type="molecule type" value="Genomic_DNA"/>
</dbReference>
<reference evidence="3 4" key="2">
    <citation type="journal article" date="2019" name="Int. J. Syst. Evol. Microbiol.">
        <title>The Global Catalogue of Microorganisms (GCM) 10K type strain sequencing project: providing services to taxonomists for standard genome sequencing and annotation.</title>
        <authorList>
            <consortium name="The Broad Institute Genomics Platform"/>
            <consortium name="The Broad Institute Genome Sequencing Center for Infectious Disease"/>
            <person name="Wu L."/>
            <person name="Ma J."/>
        </authorList>
    </citation>
    <scope>NUCLEOTIDE SEQUENCE [LARGE SCALE GENOMIC DNA]</scope>
    <source>
        <strain evidence="3 4">JCM 10303</strain>
    </source>
</reference>
<dbReference type="RefSeq" id="WP_009947412.1">
    <property type="nucleotide sequence ID" value="NZ_BAAAGS010000038.1"/>
</dbReference>
<proteinExistence type="predicted"/>
<keyword evidence="1" id="KW-0812">Transmembrane</keyword>
<reference evidence="2" key="1">
    <citation type="journal article" date="1994" name="Mol. Gen. Genet.">
        <title>Characterization of the genes and attachment sites for site-specific integration of plasmid pSE101 in Saccharopolyspora erythraea and Streptomyces lividans.</title>
        <authorList>
            <person name="Brown D.P."/>
            <person name="Idler K.B."/>
            <person name="Backer D.M."/>
            <person name="Donadio S."/>
            <person name="Katz L."/>
        </authorList>
    </citation>
    <scope>NUCLEOTIDE SEQUENCE</scope>
</reference>
<dbReference type="Proteomes" id="UP001500729">
    <property type="component" value="Unassembled WGS sequence"/>
</dbReference>
<keyword evidence="1" id="KW-1133">Transmembrane helix</keyword>
<feature type="transmembrane region" description="Helical" evidence="1">
    <location>
        <begin position="36"/>
        <end position="63"/>
    </location>
</feature>
<gene>
    <name evidence="2" type="primary">Orf3</name>
    <name evidence="3" type="ORF">GCM10009533_49650</name>
</gene>
<evidence type="ECO:0000313" key="4">
    <source>
        <dbReference type="Proteomes" id="UP001500729"/>
    </source>
</evidence>
<keyword evidence="1" id="KW-0472">Membrane</keyword>
<reference evidence="3" key="3">
    <citation type="submission" date="2023-12" db="EMBL/GenBank/DDBJ databases">
        <authorList>
            <person name="Sun Q."/>
            <person name="Inoue M."/>
        </authorList>
    </citation>
    <scope>NUCLEOTIDE SEQUENCE</scope>
    <source>
        <strain evidence="3">JCM 10303</strain>
    </source>
</reference>
<accession>Q54078</accession>
<dbReference type="AlphaFoldDB" id="Q54078"/>
<protein>
    <submittedName>
        <fullName evidence="2">Orf3</fullName>
    </submittedName>
</protein>
<evidence type="ECO:0000313" key="2">
    <source>
        <dbReference type="EMBL" id="AAA26479.1"/>
    </source>
</evidence>
<evidence type="ECO:0000256" key="1">
    <source>
        <dbReference type="SAM" id="Phobius"/>
    </source>
</evidence>
<name>Q54078_SACER</name>
<evidence type="ECO:0000313" key="3">
    <source>
        <dbReference type="EMBL" id="GAA0544765.1"/>
    </source>
</evidence>
<keyword evidence="4" id="KW-1185">Reference proteome</keyword>
<dbReference type="PIR" id="S41724">
    <property type="entry name" value="S41724"/>
</dbReference>